<gene>
    <name evidence="1" type="ORF">L3Y34_014220</name>
</gene>
<protein>
    <submittedName>
        <fullName evidence="1">Uncharacterized protein</fullName>
    </submittedName>
</protein>
<dbReference type="AlphaFoldDB" id="A0AAE9DQ02"/>
<reference evidence="1 2" key="1">
    <citation type="submission" date="2022-05" db="EMBL/GenBank/DDBJ databases">
        <title>Chromosome-level reference genomes for two strains of Caenorhabditis briggsae: an improved platform for comparative genomics.</title>
        <authorList>
            <person name="Stevens L."/>
            <person name="Andersen E.C."/>
        </authorList>
    </citation>
    <scope>NUCLEOTIDE SEQUENCE [LARGE SCALE GENOMIC DNA]</scope>
    <source>
        <strain evidence="1">QX1410_ONT</strain>
        <tissue evidence="1">Whole-organism</tissue>
    </source>
</reference>
<proteinExistence type="predicted"/>
<dbReference type="Proteomes" id="UP000827892">
    <property type="component" value="Chromosome I"/>
</dbReference>
<dbReference type="EMBL" id="CP090891">
    <property type="protein sequence ID" value="ULU09676.1"/>
    <property type="molecule type" value="Genomic_DNA"/>
</dbReference>
<name>A0AAE9DQ02_CAEBR</name>
<accession>A0AAE9DQ02</accession>
<evidence type="ECO:0000313" key="2">
    <source>
        <dbReference type="Proteomes" id="UP000827892"/>
    </source>
</evidence>
<sequence length="392" mass="43904">MRNSKDTWTSGHDDVAWRRRNTVEFWMSDGSGRRSVWVDKDRLFVLGMKTYPEVVDLTQISPLASQVLEQLLTGHRRYFVLVSMNQCAEICHVAQELKFQNLLKLVEKDLVGQRFGSMEQAVDSLTVAIQFGMADAVEKLVDEIIFGFSLDEQFLIYCKNGMAVDMVLNRKAELEGYGGENSGPRDEQYLDPGLYEDLGPQENPRNQNQNQIAIPQAAQNSHMHKILLNAAKERFRTFLNRPINSVKNGIAWVSAQNQRLIRRPNKRLCYFDSDNQAFSDVFLEVGGQHFKTVLVVKLRMPTQSRTHGTTRLGRVQCVVNGLAPAAAKVVAPAHGSVAGPSAQAIAPVQAQKAAKKRAGEGEEGASAKKIHYPNIHSIIIPFHMKLQKPINI</sequence>
<evidence type="ECO:0000313" key="1">
    <source>
        <dbReference type="EMBL" id="ULU09676.1"/>
    </source>
</evidence>
<organism evidence="1 2">
    <name type="scientific">Caenorhabditis briggsae</name>
    <dbReference type="NCBI Taxonomy" id="6238"/>
    <lineage>
        <taxon>Eukaryota</taxon>
        <taxon>Metazoa</taxon>
        <taxon>Ecdysozoa</taxon>
        <taxon>Nematoda</taxon>
        <taxon>Chromadorea</taxon>
        <taxon>Rhabditida</taxon>
        <taxon>Rhabditina</taxon>
        <taxon>Rhabditomorpha</taxon>
        <taxon>Rhabditoidea</taxon>
        <taxon>Rhabditidae</taxon>
        <taxon>Peloderinae</taxon>
        <taxon>Caenorhabditis</taxon>
    </lineage>
</organism>